<dbReference type="EC" id="2.7.11.1" evidence="2"/>
<keyword evidence="14" id="KW-1185">Reference proteome</keyword>
<keyword evidence="4 12" id="KW-0732">Signal</keyword>
<accession>A0A1X6NKE2</accession>
<dbReference type="GO" id="GO:0016020">
    <property type="term" value="C:membrane"/>
    <property type="evidence" value="ECO:0007669"/>
    <property type="project" value="UniProtKB-SubCell"/>
</dbReference>
<dbReference type="Gene3D" id="2.130.10.30">
    <property type="entry name" value="Regulator of chromosome condensation 1/beta-lactamase-inhibitor protein II"/>
    <property type="match status" value="1"/>
</dbReference>
<evidence type="ECO:0000256" key="3">
    <source>
        <dbReference type="ARBA" id="ARBA00022692"/>
    </source>
</evidence>
<gene>
    <name evidence="13" type="ORF">BU14_2202s0001</name>
</gene>
<evidence type="ECO:0000313" key="13">
    <source>
        <dbReference type="EMBL" id="OSX68823.1"/>
    </source>
</evidence>
<feature type="chain" id="PRO_5012123389" description="non-specific serine/threonine protein kinase" evidence="12">
    <location>
        <begin position="30"/>
        <end position="446"/>
    </location>
</feature>
<protein>
    <recommendedName>
        <fullName evidence="2">non-specific serine/threonine protein kinase</fullName>
        <ecNumber evidence="2">2.7.11.1</ecNumber>
    </recommendedName>
</protein>
<dbReference type="AlphaFoldDB" id="A0A1X6NKE2"/>
<evidence type="ECO:0000256" key="12">
    <source>
        <dbReference type="SAM" id="SignalP"/>
    </source>
</evidence>
<dbReference type="PANTHER" id="PTHR47460:SF1">
    <property type="entry name" value="SERINE_THREONINE-PROTEIN KINASE-LIKE PROTEIN ACR4"/>
    <property type="match status" value="1"/>
</dbReference>
<evidence type="ECO:0000313" key="14">
    <source>
        <dbReference type="Proteomes" id="UP000218209"/>
    </source>
</evidence>
<keyword evidence="9" id="KW-0325">Glycoprotein</keyword>
<keyword evidence="6" id="KW-0472">Membrane</keyword>
<evidence type="ECO:0000256" key="4">
    <source>
        <dbReference type="ARBA" id="ARBA00022729"/>
    </source>
</evidence>
<keyword evidence="5" id="KW-1133">Transmembrane helix</keyword>
<dbReference type="InterPro" id="IPR009091">
    <property type="entry name" value="RCC1/BLIP-II"/>
</dbReference>
<sequence>MARVTRGTLARASVAALLTAAATASSASAASAPVEALLSNFVFLGVGQGFSSAVRSLDDSLYFWGNQVPTTSLEVAESATWLTVEGGEGVECGIVRSTLKVRCWGASSAVVTNAPAASEADSAGLQLSIGASHACMITFDETLVNPTTLSLVDDTPENNAAFLRSVKPVCWGAQGQNSGGNLTPPQIGDADDEDPVVSVHTGDAFTCVHTFKGRIACSGTYGNGNREDANNAVPTGVAFKTIAAGELHVCGVPEGGSELRCWGQCSLLGECRTPEGVSFSGAPGSLSAGRTFTCGLNLDDQPVCTGRAPFWSRLTPADVPMLEINSGPTHTCGIRRNDTDLQCWGDCQFRECDPPEAFNTVKCTRRGASGTCLRGVSPGECALRTCTSGMQWEIGGRCNCFFTLSDAFVRLGESTTPGQVRCGVQRDVARFFLVRGDAENERNGCV</sequence>
<dbReference type="OrthoDB" id="61110at2759"/>
<keyword evidence="3" id="KW-0812">Transmembrane</keyword>
<evidence type="ECO:0000256" key="2">
    <source>
        <dbReference type="ARBA" id="ARBA00012513"/>
    </source>
</evidence>
<proteinExistence type="predicted"/>
<comment type="catalytic activity">
    <reaction evidence="11">
        <text>L-seryl-[protein] + ATP = O-phospho-L-seryl-[protein] + ADP + H(+)</text>
        <dbReference type="Rhea" id="RHEA:17989"/>
        <dbReference type="Rhea" id="RHEA-COMP:9863"/>
        <dbReference type="Rhea" id="RHEA-COMP:11604"/>
        <dbReference type="ChEBI" id="CHEBI:15378"/>
        <dbReference type="ChEBI" id="CHEBI:29999"/>
        <dbReference type="ChEBI" id="CHEBI:30616"/>
        <dbReference type="ChEBI" id="CHEBI:83421"/>
        <dbReference type="ChEBI" id="CHEBI:456216"/>
        <dbReference type="EC" id="2.7.11.1"/>
    </reaction>
</comment>
<dbReference type="SUPFAM" id="SSF50985">
    <property type="entry name" value="RCC1/BLIP-II"/>
    <property type="match status" value="1"/>
</dbReference>
<evidence type="ECO:0000256" key="9">
    <source>
        <dbReference type="ARBA" id="ARBA00023180"/>
    </source>
</evidence>
<evidence type="ECO:0000256" key="11">
    <source>
        <dbReference type="ARBA" id="ARBA00048679"/>
    </source>
</evidence>
<keyword evidence="7" id="KW-1015">Disulfide bond</keyword>
<keyword evidence="8" id="KW-0675">Receptor</keyword>
<evidence type="ECO:0000256" key="5">
    <source>
        <dbReference type="ARBA" id="ARBA00022989"/>
    </source>
</evidence>
<comment type="subcellular location">
    <subcellularLocation>
        <location evidence="1">Membrane</location>
        <topology evidence="1">Single-pass type I membrane protein</topology>
    </subcellularLocation>
</comment>
<evidence type="ECO:0000256" key="1">
    <source>
        <dbReference type="ARBA" id="ARBA00004479"/>
    </source>
</evidence>
<evidence type="ECO:0000256" key="7">
    <source>
        <dbReference type="ARBA" id="ARBA00023157"/>
    </source>
</evidence>
<feature type="signal peptide" evidence="12">
    <location>
        <begin position="1"/>
        <end position="29"/>
    </location>
</feature>
<evidence type="ECO:0000256" key="6">
    <source>
        <dbReference type="ARBA" id="ARBA00023136"/>
    </source>
</evidence>
<comment type="catalytic activity">
    <reaction evidence="10">
        <text>L-threonyl-[protein] + ATP = O-phospho-L-threonyl-[protein] + ADP + H(+)</text>
        <dbReference type="Rhea" id="RHEA:46608"/>
        <dbReference type="Rhea" id="RHEA-COMP:11060"/>
        <dbReference type="Rhea" id="RHEA-COMP:11605"/>
        <dbReference type="ChEBI" id="CHEBI:15378"/>
        <dbReference type="ChEBI" id="CHEBI:30013"/>
        <dbReference type="ChEBI" id="CHEBI:30616"/>
        <dbReference type="ChEBI" id="CHEBI:61977"/>
        <dbReference type="ChEBI" id="CHEBI:456216"/>
        <dbReference type="EC" id="2.7.11.1"/>
    </reaction>
</comment>
<dbReference type="GO" id="GO:0004674">
    <property type="term" value="F:protein serine/threonine kinase activity"/>
    <property type="evidence" value="ECO:0007669"/>
    <property type="project" value="UniProtKB-KW"/>
</dbReference>
<dbReference type="EMBL" id="KV920049">
    <property type="protein sequence ID" value="OSX68823.1"/>
    <property type="molecule type" value="Genomic_DNA"/>
</dbReference>
<evidence type="ECO:0000256" key="10">
    <source>
        <dbReference type="ARBA" id="ARBA00047899"/>
    </source>
</evidence>
<dbReference type="Proteomes" id="UP000218209">
    <property type="component" value="Unassembled WGS sequence"/>
</dbReference>
<name>A0A1X6NKE2_PORUM</name>
<reference evidence="13 14" key="1">
    <citation type="submission" date="2017-03" db="EMBL/GenBank/DDBJ databases">
        <title>WGS assembly of Porphyra umbilicalis.</title>
        <authorList>
            <person name="Brawley S.H."/>
            <person name="Blouin N.A."/>
            <person name="Ficko-Blean E."/>
            <person name="Wheeler G.L."/>
            <person name="Lohr M."/>
            <person name="Goodson H.V."/>
            <person name="Jenkins J.W."/>
            <person name="Blaby-Haas C.E."/>
            <person name="Helliwell K.E."/>
            <person name="Chan C."/>
            <person name="Marriage T."/>
            <person name="Bhattacharya D."/>
            <person name="Klein A.S."/>
            <person name="Badis Y."/>
            <person name="Brodie J."/>
            <person name="Cao Y."/>
            <person name="Collen J."/>
            <person name="Dittami S.M."/>
            <person name="Gachon C.M."/>
            <person name="Green B.R."/>
            <person name="Karpowicz S."/>
            <person name="Kim J.W."/>
            <person name="Kudahl U."/>
            <person name="Lin S."/>
            <person name="Michel G."/>
            <person name="Mittag M."/>
            <person name="Olson B.J."/>
            <person name="Pangilinan J."/>
            <person name="Peng Y."/>
            <person name="Qiu H."/>
            <person name="Shu S."/>
            <person name="Singer J.T."/>
            <person name="Smith A.G."/>
            <person name="Sprecher B.N."/>
            <person name="Wagner V."/>
            <person name="Wang W."/>
            <person name="Wang Z.-Y."/>
            <person name="Yan J."/>
            <person name="Yarish C."/>
            <person name="Zoeuner-Riek S."/>
            <person name="Zhuang Y."/>
            <person name="Zou Y."/>
            <person name="Lindquist E.A."/>
            <person name="Grimwood J."/>
            <person name="Barry K."/>
            <person name="Rokhsar D.S."/>
            <person name="Schmutz J."/>
            <person name="Stiller J.W."/>
            <person name="Grossman A.R."/>
            <person name="Prochnik S.E."/>
        </authorList>
    </citation>
    <scope>NUCLEOTIDE SEQUENCE [LARGE SCALE GENOMIC DNA]</scope>
    <source>
        <strain evidence="13">4086291</strain>
    </source>
</reference>
<dbReference type="PANTHER" id="PTHR47460">
    <property type="entry name" value="SERINE/THREONINE-PROTEIN KINASE-LIKE PROTEIN ACR4"/>
    <property type="match status" value="1"/>
</dbReference>
<evidence type="ECO:0000256" key="8">
    <source>
        <dbReference type="ARBA" id="ARBA00023170"/>
    </source>
</evidence>
<organism evidence="13 14">
    <name type="scientific">Porphyra umbilicalis</name>
    <name type="common">Purple laver</name>
    <name type="synonym">Red alga</name>
    <dbReference type="NCBI Taxonomy" id="2786"/>
    <lineage>
        <taxon>Eukaryota</taxon>
        <taxon>Rhodophyta</taxon>
        <taxon>Bangiophyceae</taxon>
        <taxon>Bangiales</taxon>
        <taxon>Bangiaceae</taxon>
        <taxon>Porphyra</taxon>
    </lineage>
</organism>